<dbReference type="AlphaFoldDB" id="A0A1F5EGH3"/>
<feature type="compositionally biased region" description="Basic and acidic residues" evidence="2">
    <location>
        <begin position="1"/>
        <end position="15"/>
    </location>
</feature>
<sequence length="316" mass="35755">MDEEKPLIDFSDAEKLFSGGNKPEDQYQFRQLSEEDEEINPEKTARMQKLKTVGFWIVVVVLAFLTGYLIVNGPAYGKKVVYWYRNLFNKEMGNSNVVNTSVKVDSKANQSTNEKIPNDRLIIPKIGVDASINWNVEENQIQDMLLKGIVHYKTSSLPGKEGGNVFLTGHSSNYWWIQSQYNQVFALLDNLQSGDKIVATYENKKYVYAVYDKFVVKPTQIEVIEPLENKTTLTLMSCVPIGTNLRRLIVRSKLLYADLGNNQLQADSSEPAQDNISNQNTTGEQPVNVSNPQERPANDSSESVNPNSDFYLPNVR</sequence>
<evidence type="ECO:0008006" key="6">
    <source>
        <dbReference type="Google" id="ProtNLM"/>
    </source>
</evidence>
<accession>A0A1F5EGH3</accession>
<feature type="transmembrane region" description="Helical" evidence="3">
    <location>
        <begin position="53"/>
        <end position="71"/>
    </location>
</feature>
<dbReference type="InterPro" id="IPR042003">
    <property type="entry name" value="Sortase_E"/>
</dbReference>
<evidence type="ECO:0000256" key="1">
    <source>
        <dbReference type="ARBA" id="ARBA00022801"/>
    </source>
</evidence>
<dbReference type="InterPro" id="IPR023365">
    <property type="entry name" value="Sortase_dom-sf"/>
</dbReference>
<reference evidence="4 5" key="1">
    <citation type="journal article" date="2016" name="Nat. Commun.">
        <title>Thousands of microbial genomes shed light on interconnected biogeochemical processes in an aquifer system.</title>
        <authorList>
            <person name="Anantharaman K."/>
            <person name="Brown C.T."/>
            <person name="Hug L.A."/>
            <person name="Sharon I."/>
            <person name="Castelle C.J."/>
            <person name="Probst A.J."/>
            <person name="Thomas B.C."/>
            <person name="Singh A."/>
            <person name="Wilkins M.J."/>
            <person name="Karaoz U."/>
            <person name="Brodie E.L."/>
            <person name="Williams K.H."/>
            <person name="Hubbard S.S."/>
            <person name="Banfield J.F."/>
        </authorList>
    </citation>
    <scope>NUCLEOTIDE SEQUENCE [LARGE SCALE GENOMIC DNA]</scope>
</reference>
<feature type="compositionally biased region" description="Polar residues" evidence="2">
    <location>
        <begin position="266"/>
        <end position="308"/>
    </location>
</feature>
<dbReference type="InterPro" id="IPR005754">
    <property type="entry name" value="Sortase"/>
</dbReference>
<comment type="caution">
    <text evidence="4">The sequence shown here is derived from an EMBL/GenBank/DDBJ whole genome shotgun (WGS) entry which is preliminary data.</text>
</comment>
<evidence type="ECO:0000256" key="3">
    <source>
        <dbReference type="SAM" id="Phobius"/>
    </source>
</evidence>
<gene>
    <name evidence="4" type="ORF">A3F08_02245</name>
</gene>
<dbReference type="CDD" id="cd05830">
    <property type="entry name" value="Sortase_E"/>
    <property type="match status" value="1"/>
</dbReference>
<keyword evidence="3" id="KW-1133">Transmembrane helix</keyword>
<dbReference type="EMBL" id="MEZV01000039">
    <property type="protein sequence ID" value="OGD66314.1"/>
    <property type="molecule type" value="Genomic_DNA"/>
</dbReference>
<keyword evidence="3" id="KW-0472">Membrane</keyword>
<protein>
    <recommendedName>
        <fullName evidence="6">Sortase</fullName>
    </recommendedName>
</protein>
<keyword evidence="1" id="KW-0378">Hydrolase</keyword>
<dbReference type="Gene3D" id="2.40.260.10">
    <property type="entry name" value="Sortase"/>
    <property type="match status" value="1"/>
</dbReference>
<dbReference type="Proteomes" id="UP000176451">
    <property type="component" value="Unassembled WGS sequence"/>
</dbReference>
<keyword evidence="3" id="KW-0812">Transmembrane</keyword>
<dbReference type="SUPFAM" id="SSF63817">
    <property type="entry name" value="Sortase"/>
    <property type="match status" value="1"/>
</dbReference>
<feature type="region of interest" description="Disordered" evidence="2">
    <location>
        <begin position="266"/>
        <end position="316"/>
    </location>
</feature>
<name>A0A1F5EGH3_9BACT</name>
<evidence type="ECO:0000313" key="4">
    <source>
        <dbReference type="EMBL" id="OGD66314.1"/>
    </source>
</evidence>
<organism evidence="4 5">
    <name type="scientific">Candidatus Berkelbacteria bacterium RIFCSPHIGHO2_12_FULL_36_9</name>
    <dbReference type="NCBI Taxonomy" id="1797469"/>
    <lineage>
        <taxon>Bacteria</taxon>
        <taxon>Candidatus Berkelbacteria</taxon>
    </lineage>
</organism>
<proteinExistence type="predicted"/>
<feature type="region of interest" description="Disordered" evidence="2">
    <location>
        <begin position="1"/>
        <end position="24"/>
    </location>
</feature>
<dbReference type="Pfam" id="PF04203">
    <property type="entry name" value="Sortase"/>
    <property type="match status" value="1"/>
</dbReference>
<evidence type="ECO:0000313" key="5">
    <source>
        <dbReference type="Proteomes" id="UP000176451"/>
    </source>
</evidence>
<dbReference type="NCBIfam" id="TIGR01076">
    <property type="entry name" value="sortase_fam"/>
    <property type="match status" value="1"/>
</dbReference>
<dbReference type="GO" id="GO:0016787">
    <property type="term" value="F:hydrolase activity"/>
    <property type="evidence" value="ECO:0007669"/>
    <property type="project" value="UniProtKB-KW"/>
</dbReference>
<evidence type="ECO:0000256" key="2">
    <source>
        <dbReference type="SAM" id="MobiDB-lite"/>
    </source>
</evidence>